<gene>
    <name evidence="9" type="ORF">BOTBODRAFT_117080</name>
</gene>
<dbReference type="InterPro" id="IPR009447">
    <property type="entry name" value="PIGW/GWT1"/>
</dbReference>
<feature type="transmembrane region" description="Helical" evidence="8">
    <location>
        <begin position="258"/>
        <end position="280"/>
    </location>
</feature>
<comment type="subcellular location">
    <subcellularLocation>
        <location evidence="8">Endoplasmic reticulum membrane</location>
        <topology evidence="8">Multi-pass membrane protein</topology>
    </subcellularLocation>
    <subcellularLocation>
        <location evidence="1">Membrane</location>
        <topology evidence="1">Multi-pass membrane protein</topology>
    </subcellularLocation>
</comment>
<dbReference type="EMBL" id="KL198077">
    <property type="protein sequence ID" value="KDQ09526.1"/>
    <property type="molecule type" value="Genomic_DNA"/>
</dbReference>
<evidence type="ECO:0000256" key="5">
    <source>
        <dbReference type="ARBA" id="ARBA00022692"/>
    </source>
</evidence>
<dbReference type="Pfam" id="PF06423">
    <property type="entry name" value="GWT1"/>
    <property type="match status" value="1"/>
</dbReference>
<proteinExistence type="inferred from homology"/>
<dbReference type="STRING" id="930990.A0A067MD62"/>
<feature type="transmembrane region" description="Helical" evidence="8">
    <location>
        <begin position="391"/>
        <end position="409"/>
    </location>
</feature>
<feature type="transmembrane region" description="Helical" evidence="8">
    <location>
        <begin position="233"/>
        <end position="251"/>
    </location>
</feature>
<evidence type="ECO:0000256" key="1">
    <source>
        <dbReference type="ARBA" id="ARBA00004141"/>
    </source>
</evidence>
<feature type="transmembrane region" description="Helical" evidence="8">
    <location>
        <begin position="87"/>
        <end position="105"/>
    </location>
</feature>
<dbReference type="GO" id="GO:0072659">
    <property type="term" value="P:protein localization to plasma membrane"/>
    <property type="evidence" value="ECO:0007669"/>
    <property type="project" value="TreeGrafter"/>
</dbReference>
<protein>
    <recommendedName>
        <fullName evidence="8">GPI-anchored wall transfer protein</fullName>
        <ecNumber evidence="8">2.3.-.-</ecNumber>
    </recommendedName>
</protein>
<feature type="transmembrane region" description="Helical" evidence="8">
    <location>
        <begin position="300"/>
        <end position="321"/>
    </location>
</feature>
<keyword evidence="7 8" id="KW-0472">Membrane</keyword>
<dbReference type="Proteomes" id="UP000027195">
    <property type="component" value="Unassembled WGS sequence"/>
</dbReference>
<comment type="similarity">
    <text evidence="3 8">Belongs to the PIGW family.</text>
</comment>
<keyword evidence="6 8" id="KW-1133">Transmembrane helix</keyword>
<dbReference type="EC" id="2.3.-.-" evidence="8"/>
<keyword evidence="8" id="KW-0256">Endoplasmic reticulum</keyword>
<dbReference type="AlphaFoldDB" id="A0A067MD62"/>
<dbReference type="FunCoup" id="A0A067MD62">
    <property type="interactions" value="106"/>
</dbReference>
<keyword evidence="5 8" id="KW-0812">Transmembrane</keyword>
<keyword evidence="10" id="KW-1185">Reference proteome</keyword>
<comment type="function">
    <text evidence="8">A acetyltransferase, which acetylates the inositol ring of phosphatidylinositol during biosynthesis of GPI-anchor.</text>
</comment>
<feature type="transmembrane region" description="Helical" evidence="8">
    <location>
        <begin position="478"/>
        <end position="498"/>
    </location>
</feature>
<sequence>MSSYKSEKEAFVSHMTGSSIAHVNAISSVALFSIVLYSALQSRSLLFAPQRSESLATSALHFLSEAAVLVAPVVLSITLAADMPLTLAILLGLPASAANLALPTLSPVAPVMSSTTVITPLPFISVYRAHMMLLTILCILAVDFPVFPRSLAKCETFGVSLVRMDMGVGSFVFSQGLVSAIPLLKNPSHLSAPLFPKLAESLRKVWPVLLLGLVRVVLVKGTEYPEHVSEYGVHWNFFITLGLLPPLSVLLHPLITHMPIALIGLLITLAHQVLLSGTQLQSWAIGPERVGLLGMNKEGIISMAGYLAIHFLGLSTGTYLLPPDPSQFRRHQRASSTPEPPSFFGPSTTRQHGKIAIELCSYTVVWWSLLGAVTLVMGHNAVSRRLANLPYVLWVVAFNTLFLLGYLLVDNAFSPPPYLPHFSHLPPINTTLMLEEPVRTAPVLLEAINLNALPLFLLANVMTGVINMSMQTMYASKALALSVIGAYVGVMCAVAWVGRERRWVRL</sequence>
<dbReference type="HOGENOM" id="CLU_020802_1_0_1"/>
<evidence type="ECO:0000256" key="7">
    <source>
        <dbReference type="ARBA" id="ARBA00023136"/>
    </source>
</evidence>
<dbReference type="PIRSF" id="PIRSF017321">
    <property type="entry name" value="GWT1"/>
    <property type="match status" value="1"/>
</dbReference>
<feature type="transmembrane region" description="Helical" evidence="8">
    <location>
        <begin position="359"/>
        <end position="379"/>
    </location>
</feature>
<dbReference type="GO" id="GO:0006506">
    <property type="term" value="P:GPI anchor biosynthetic process"/>
    <property type="evidence" value="ECO:0007669"/>
    <property type="project" value="UniProtKB-UniPathway"/>
</dbReference>
<feature type="transmembrane region" description="Helical" evidence="8">
    <location>
        <begin position="126"/>
        <end position="146"/>
    </location>
</feature>
<accession>A0A067MD62</accession>
<evidence type="ECO:0000313" key="9">
    <source>
        <dbReference type="EMBL" id="KDQ09526.1"/>
    </source>
</evidence>
<evidence type="ECO:0000256" key="6">
    <source>
        <dbReference type="ARBA" id="ARBA00022989"/>
    </source>
</evidence>
<organism evidence="9 10">
    <name type="scientific">Botryobasidium botryosum (strain FD-172 SS1)</name>
    <dbReference type="NCBI Taxonomy" id="930990"/>
    <lineage>
        <taxon>Eukaryota</taxon>
        <taxon>Fungi</taxon>
        <taxon>Dikarya</taxon>
        <taxon>Basidiomycota</taxon>
        <taxon>Agaricomycotina</taxon>
        <taxon>Agaricomycetes</taxon>
        <taxon>Cantharellales</taxon>
        <taxon>Botryobasidiaceae</taxon>
        <taxon>Botryobasidium</taxon>
    </lineage>
</organism>
<dbReference type="PANTHER" id="PTHR20661">
    <property type="entry name" value="PHOSPHATIDYLINOSITOL-GLYCAN BIOSYNTHESIS CLASS W PROTEIN"/>
    <property type="match status" value="1"/>
</dbReference>
<feature type="transmembrane region" description="Helical" evidence="8">
    <location>
        <begin position="443"/>
        <end position="466"/>
    </location>
</feature>
<comment type="pathway">
    <text evidence="2 8">Glycolipid biosynthesis; glycosylphosphatidylinositol-anchor biosynthesis.</text>
</comment>
<dbReference type="InParanoid" id="A0A067MD62"/>
<dbReference type="PANTHER" id="PTHR20661:SF0">
    <property type="entry name" value="PHOSPHATIDYLINOSITOL-GLYCAN BIOSYNTHESIS CLASS W PROTEIN"/>
    <property type="match status" value="1"/>
</dbReference>
<dbReference type="UniPathway" id="UPA00196"/>
<keyword evidence="8" id="KW-0012">Acyltransferase</keyword>
<feature type="transmembrane region" description="Helical" evidence="8">
    <location>
        <begin position="60"/>
        <end position="81"/>
    </location>
</feature>
<keyword evidence="4 8" id="KW-0337">GPI-anchor biosynthesis</keyword>
<dbReference type="OrthoDB" id="15270at2759"/>
<evidence type="ECO:0000256" key="8">
    <source>
        <dbReference type="RuleBase" id="RU280819"/>
    </source>
</evidence>
<evidence type="ECO:0000256" key="3">
    <source>
        <dbReference type="ARBA" id="ARBA00007559"/>
    </source>
</evidence>
<name>A0A067MD62_BOTB1</name>
<feature type="transmembrane region" description="Helical" evidence="8">
    <location>
        <begin position="20"/>
        <end position="40"/>
    </location>
</feature>
<keyword evidence="8" id="KW-0808">Transferase</keyword>
<evidence type="ECO:0000313" key="10">
    <source>
        <dbReference type="Proteomes" id="UP000027195"/>
    </source>
</evidence>
<evidence type="ECO:0000256" key="2">
    <source>
        <dbReference type="ARBA" id="ARBA00004687"/>
    </source>
</evidence>
<dbReference type="GO" id="GO:0005789">
    <property type="term" value="C:endoplasmic reticulum membrane"/>
    <property type="evidence" value="ECO:0007669"/>
    <property type="project" value="UniProtKB-SubCell"/>
</dbReference>
<dbReference type="GO" id="GO:0032216">
    <property type="term" value="F:glucosaminyl-phosphatidylinositol O-acyltransferase activity"/>
    <property type="evidence" value="ECO:0007669"/>
    <property type="project" value="TreeGrafter"/>
</dbReference>
<evidence type="ECO:0000256" key="4">
    <source>
        <dbReference type="ARBA" id="ARBA00022502"/>
    </source>
</evidence>
<feature type="transmembrane region" description="Helical" evidence="8">
    <location>
        <begin position="166"/>
        <end position="184"/>
    </location>
</feature>
<reference evidence="10" key="1">
    <citation type="journal article" date="2014" name="Proc. Natl. Acad. Sci. U.S.A.">
        <title>Extensive sampling of basidiomycete genomes demonstrates inadequacy of the white-rot/brown-rot paradigm for wood decay fungi.</title>
        <authorList>
            <person name="Riley R."/>
            <person name="Salamov A.A."/>
            <person name="Brown D.W."/>
            <person name="Nagy L.G."/>
            <person name="Floudas D."/>
            <person name="Held B.W."/>
            <person name="Levasseur A."/>
            <person name="Lombard V."/>
            <person name="Morin E."/>
            <person name="Otillar R."/>
            <person name="Lindquist E.A."/>
            <person name="Sun H."/>
            <person name="LaButti K.M."/>
            <person name="Schmutz J."/>
            <person name="Jabbour D."/>
            <person name="Luo H."/>
            <person name="Baker S.E."/>
            <person name="Pisabarro A.G."/>
            <person name="Walton J.D."/>
            <person name="Blanchette R.A."/>
            <person name="Henrissat B."/>
            <person name="Martin F."/>
            <person name="Cullen D."/>
            <person name="Hibbett D.S."/>
            <person name="Grigoriev I.V."/>
        </authorList>
    </citation>
    <scope>NUCLEOTIDE SEQUENCE [LARGE SCALE GENOMIC DNA]</scope>
    <source>
        <strain evidence="10">FD-172 SS1</strain>
    </source>
</reference>